<proteinExistence type="predicted"/>
<evidence type="ECO:0008006" key="4">
    <source>
        <dbReference type="Google" id="ProtNLM"/>
    </source>
</evidence>
<dbReference type="AlphaFoldDB" id="A0A9D9I9T1"/>
<organism evidence="2 3">
    <name type="scientific">Candidatus Cryptobacteroides faecipullorum</name>
    <dbReference type="NCBI Taxonomy" id="2840764"/>
    <lineage>
        <taxon>Bacteria</taxon>
        <taxon>Pseudomonadati</taxon>
        <taxon>Bacteroidota</taxon>
        <taxon>Bacteroidia</taxon>
        <taxon>Bacteroidales</taxon>
        <taxon>Candidatus Cryptobacteroides</taxon>
    </lineage>
</organism>
<sequence>MLKKIILGCAALAFATAALAQEGKPRMYINNFTFAEGVTESNGTAVYQAVVAGLNSTQRFEVATEGMESALSQEIARRSSEAAMHDDKTRNEVLMAAGCQYVLSGNVIKCDIETTVLDDGSKLYNCILSYSVTVAEVATSTTVASEKFDSNNGILTGSVSSASSPEQAIANEVGRIEKNMERFVVNNFPVEGILVASDYEVKKDKLVSCYINLGSDQGVKVGDLFVVKGPKVVLGNVTYNEIGRIKVDEIVAGSISQCKVLAGPKEIYMAIENYLALDEASQQSQPIKVQAMVRESVGNVLGKIGL</sequence>
<name>A0A9D9I9T1_9BACT</name>
<protein>
    <recommendedName>
        <fullName evidence="4">Curli production assembly/transport component CsgG</fullName>
    </recommendedName>
</protein>
<keyword evidence="1" id="KW-0732">Signal</keyword>
<feature type="chain" id="PRO_5039131316" description="Curli production assembly/transport component CsgG" evidence="1">
    <location>
        <begin position="21"/>
        <end position="306"/>
    </location>
</feature>
<reference evidence="2" key="1">
    <citation type="submission" date="2020-10" db="EMBL/GenBank/DDBJ databases">
        <authorList>
            <person name="Gilroy R."/>
        </authorList>
    </citation>
    <scope>NUCLEOTIDE SEQUENCE</scope>
    <source>
        <strain evidence="2">B1-15692</strain>
    </source>
</reference>
<feature type="signal peptide" evidence="1">
    <location>
        <begin position="1"/>
        <end position="20"/>
    </location>
</feature>
<dbReference type="Proteomes" id="UP000823660">
    <property type="component" value="Unassembled WGS sequence"/>
</dbReference>
<accession>A0A9D9I9T1</accession>
<evidence type="ECO:0000256" key="1">
    <source>
        <dbReference type="SAM" id="SignalP"/>
    </source>
</evidence>
<comment type="caution">
    <text evidence="2">The sequence shown here is derived from an EMBL/GenBank/DDBJ whole genome shotgun (WGS) entry which is preliminary data.</text>
</comment>
<evidence type="ECO:0000313" key="3">
    <source>
        <dbReference type="Proteomes" id="UP000823660"/>
    </source>
</evidence>
<reference evidence="2" key="2">
    <citation type="journal article" date="2021" name="PeerJ">
        <title>Extensive microbial diversity within the chicken gut microbiome revealed by metagenomics and culture.</title>
        <authorList>
            <person name="Gilroy R."/>
            <person name="Ravi A."/>
            <person name="Getino M."/>
            <person name="Pursley I."/>
            <person name="Horton D.L."/>
            <person name="Alikhan N.F."/>
            <person name="Baker D."/>
            <person name="Gharbi K."/>
            <person name="Hall N."/>
            <person name="Watson M."/>
            <person name="Adriaenssens E.M."/>
            <person name="Foster-Nyarko E."/>
            <person name="Jarju S."/>
            <person name="Secka A."/>
            <person name="Antonio M."/>
            <person name="Oren A."/>
            <person name="Chaudhuri R.R."/>
            <person name="La Ragione R."/>
            <person name="Hildebrand F."/>
            <person name="Pallen M.J."/>
        </authorList>
    </citation>
    <scope>NUCLEOTIDE SEQUENCE</scope>
    <source>
        <strain evidence="2">B1-15692</strain>
    </source>
</reference>
<dbReference type="EMBL" id="JADIMH010000062">
    <property type="protein sequence ID" value="MBO8467889.1"/>
    <property type="molecule type" value="Genomic_DNA"/>
</dbReference>
<gene>
    <name evidence="2" type="ORF">IAB99_09050</name>
</gene>
<evidence type="ECO:0000313" key="2">
    <source>
        <dbReference type="EMBL" id="MBO8467889.1"/>
    </source>
</evidence>